<dbReference type="GO" id="GO:0005829">
    <property type="term" value="C:cytosol"/>
    <property type="evidence" value="ECO:0007669"/>
    <property type="project" value="TreeGrafter"/>
</dbReference>
<organism evidence="19 20">
    <name type="scientific">Sphingobium boeckii</name>
    <dbReference type="NCBI Taxonomy" id="1082345"/>
    <lineage>
        <taxon>Bacteria</taxon>
        <taxon>Pseudomonadati</taxon>
        <taxon>Pseudomonadota</taxon>
        <taxon>Alphaproteobacteria</taxon>
        <taxon>Sphingomonadales</taxon>
        <taxon>Sphingomonadaceae</taxon>
        <taxon>Sphingobium</taxon>
    </lineage>
</organism>
<dbReference type="GO" id="GO:0000725">
    <property type="term" value="P:recombinational repair"/>
    <property type="evidence" value="ECO:0007669"/>
    <property type="project" value="TreeGrafter"/>
</dbReference>
<evidence type="ECO:0000259" key="17">
    <source>
        <dbReference type="PROSITE" id="PS51198"/>
    </source>
</evidence>
<evidence type="ECO:0000256" key="15">
    <source>
        <dbReference type="PROSITE-ProRule" id="PRU00560"/>
    </source>
</evidence>
<keyword evidence="3" id="KW-0227">DNA damage</keyword>
<dbReference type="EMBL" id="JACIJC010000005">
    <property type="protein sequence ID" value="MBB5687207.1"/>
    <property type="molecule type" value="Genomic_DNA"/>
</dbReference>
<dbReference type="Proteomes" id="UP000549617">
    <property type="component" value="Unassembled WGS sequence"/>
</dbReference>
<keyword evidence="2 15" id="KW-0547">Nucleotide-binding</keyword>
<evidence type="ECO:0000256" key="2">
    <source>
        <dbReference type="ARBA" id="ARBA00022741"/>
    </source>
</evidence>
<feature type="domain" description="UvrD-like helicase C-terminal" evidence="18">
    <location>
        <begin position="505"/>
        <end position="776"/>
    </location>
</feature>
<keyword evidence="20" id="KW-1185">Reference proteome</keyword>
<evidence type="ECO:0000256" key="1">
    <source>
        <dbReference type="ARBA" id="ARBA00022722"/>
    </source>
</evidence>
<dbReference type="GO" id="GO:0004527">
    <property type="term" value="F:exonuclease activity"/>
    <property type="evidence" value="ECO:0007669"/>
    <property type="project" value="UniProtKB-KW"/>
</dbReference>
<evidence type="ECO:0000256" key="13">
    <source>
        <dbReference type="ARBA" id="ARBA00034923"/>
    </source>
</evidence>
<keyword evidence="9" id="KW-0234">DNA repair</keyword>
<evidence type="ECO:0000313" key="19">
    <source>
        <dbReference type="EMBL" id="MBB5687207.1"/>
    </source>
</evidence>
<feature type="domain" description="UvrD-like helicase ATP-binding" evidence="17">
    <location>
        <begin position="4"/>
        <end position="484"/>
    </location>
</feature>
<dbReference type="InterPro" id="IPR014151">
    <property type="entry name" value="DNA_helicase_AddA"/>
</dbReference>
<evidence type="ECO:0000256" key="14">
    <source>
        <dbReference type="ARBA" id="ARBA00048988"/>
    </source>
</evidence>
<reference evidence="19 20" key="1">
    <citation type="submission" date="2020-08" db="EMBL/GenBank/DDBJ databases">
        <title>Genomic Encyclopedia of Type Strains, Phase IV (KMG-IV): sequencing the most valuable type-strain genomes for metagenomic binning, comparative biology and taxonomic classification.</title>
        <authorList>
            <person name="Goeker M."/>
        </authorList>
    </citation>
    <scope>NUCLEOTIDE SEQUENCE [LARGE SCALE GENOMIC DNA]</scope>
    <source>
        <strain evidence="19 20">DSM 25079</strain>
    </source>
</reference>
<dbReference type="InterPro" id="IPR027417">
    <property type="entry name" value="P-loop_NTPase"/>
</dbReference>
<comment type="catalytic activity">
    <reaction evidence="11">
        <text>Couples ATP hydrolysis with the unwinding of duplex DNA by translocating in the 3'-5' direction.</text>
        <dbReference type="EC" id="5.6.2.4"/>
    </reaction>
</comment>
<evidence type="ECO:0000256" key="11">
    <source>
        <dbReference type="ARBA" id="ARBA00034617"/>
    </source>
</evidence>
<dbReference type="PANTHER" id="PTHR11070:SF2">
    <property type="entry name" value="ATP-DEPENDENT DNA HELICASE SRS2"/>
    <property type="match status" value="1"/>
</dbReference>
<dbReference type="InterPro" id="IPR011604">
    <property type="entry name" value="PDDEXK-like_dom_sf"/>
</dbReference>
<evidence type="ECO:0000256" key="4">
    <source>
        <dbReference type="ARBA" id="ARBA00022801"/>
    </source>
</evidence>
<feature type="region of interest" description="Disordered" evidence="16">
    <location>
        <begin position="520"/>
        <end position="540"/>
    </location>
</feature>
<evidence type="ECO:0000256" key="8">
    <source>
        <dbReference type="ARBA" id="ARBA00023125"/>
    </source>
</evidence>
<evidence type="ECO:0000256" key="16">
    <source>
        <dbReference type="SAM" id="MobiDB-lite"/>
    </source>
</evidence>
<protein>
    <recommendedName>
        <fullName evidence="12">DNA 3'-5' helicase</fullName>
        <ecNumber evidence="12">5.6.2.4</ecNumber>
    </recommendedName>
    <alternativeName>
        <fullName evidence="13">DNA 3'-5' helicase II</fullName>
    </alternativeName>
</protein>
<evidence type="ECO:0000256" key="3">
    <source>
        <dbReference type="ARBA" id="ARBA00022763"/>
    </source>
</evidence>
<evidence type="ECO:0000256" key="5">
    <source>
        <dbReference type="ARBA" id="ARBA00022806"/>
    </source>
</evidence>
<feature type="binding site" evidence="15">
    <location>
        <begin position="25"/>
        <end position="32"/>
    </location>
    <ligand>
        <name>ATP</name>
        <dbReference type="ChEBI" id="CHEBI:30616"/>
    </ligand>
</feature>
<sequence>MNPPITLKGNQKRASEPRENVWLSASAGTGKTQVLTARVMRLLLSGADPSGILCLTFTKAGATEMADRIHSKLASWVRMKDADLAQELMALGEPHDPAMRQAARKLFAKVLDASGAGLRIQTIHSFCQTLLAGFPVEAGLIPGFRPLEAREETALQRQTMADMLVAAEAGGDDALIPALQALSLRLGEGGAESFLANCARAPDAMEALGEDIGAAVRGALDVPEGDVEAAIAAACDDDLFDIDALCFIEGANAAWATKGGQGRSAVIRQWLESAPADRAAKLDELHLVWAKADGDPRSCKSGQAPQVEGYPDACEGLFEAVSALLGLRARAGLAALLTQGLGAGRTYARAYAEAKRQAAVVDFDDLIRKTVSLLGQSRMAEWIRFKLDQGIDHILVDEAQDTNARQWAIIRALAEEFFTEELPDDGPARVRTLFSVGDFKQAIFGFQGTDPINFSAMQRYFTARAEEAGREVHGLSLVESYRSTAPVLELVDAVLDGLGEGALSAMIDLEAHRSGVEGPGRVTLWPPVSPEAADGEEIEGEESWVSDSTRRFATQLARQIKAWLEDEIWINNRGKPKKLEPQDILILVRRRSELAALIVARLHAEGVPVAGVDRLRLNAPLAVRDLLAAVRFVLQPEDDLNLAALLVSPLIGWSQDDLYQAAHGERGALWRHLGARQPEALRDMLARADFSTPYRFLEEILSGTLDGRRKLLRRLGHEARDPIEELLNAALQFENDATPTLQAFLDRFERETEDIKRDPSKPLDAVRVMTAHGAKGLQAPMVILADATVDPGSSPQRKLDWPMVEGAEDVPIFRPRKAELTGSLQTAADQADAKDMEEHWRLLYVALTRAEEWLVIGGALGPKAKGVAPEKSWHAAVERAMTALAVTAEDDGARHWLGQLPAPAIVPQPRAQTALPPRAALPAWLTAPAPREARPPRPLAPSSLGDDTESDPPPGPAMRRAAEQGRWLHALFERLPDLVPEARRAAALRWLEHSAGVSDEAERTSIADRALAVITDPAHAALFAPGALAEAPIAAVVGGDVISGTVDRLLVGPDLIRLIDFKTGRRVPASAEAAPVHHLRQMAAYVEALKVIFPGRRVEAALLYTSGPKLLDLPADLLALHKTGLQGAEQSLGIGG</sequence>
<evidence type="ECO:0000256" key="9">
    <source>
        <dbReference type="ARBA" id="ARBA00023204"/>
    </source>
</evidence>
<feature type="region of interest" description="Disordered" evidence="16">
    <location>
        <begin position="927"/>
        <end position="961"/>
    </location>
</feature>
<dbReference type="Gene3D" id="3.40.50.300">
    <property type="entry name" value="P-loop containing nucleotide triphosphate hydrolases"/>
    <property type="match status" value="4"/>
</dbReference>
<evidence type="ECO:0000256" key="12">
    <source>
        <dbReference type="ARBA" id="ARBA00034808"/>
    </source>
</evidence>
<dbReference type="PROSITE" id="PS51217">
    <property type="entry name" value="UVRD_HELICASE_CTER"/>
    <property type="match status" value="1"/>
</dbReference>
<evidence type="ECO:0000259" key="18">
    <source>
        <dbReference type="PROSITE" id="PS51217"/>
    </source>
</evidence>
<dbReference type="Gene3D" id="1.10.486.10">
    <property type="entry name" value="PCRA, domain 4"/>
    <property type="match status" value="1"/>
</dbReference>
<name>A0A7W9AKL6_9SPHN</name>
<dbReference type="GO" id="GO:0043138">
    <property type="term" value="F:3'-5' DNA helicase activity"/>
    <property type="evidence" value="ECO:0007669"/>
    <property type="project" value="UniProtKB-EC"/>
</dbReference>
<evidence type="ECO:0000256" key="10">
    <source>
        <dbReference type="ARBA" id="ARBA00023235"/>
    </source>
</evidence>
<dbReference type="RefSeq" id="WP_184020446.1">
    <property type="nucleotide sequence ID" value="NZ_JACIJC010000005.1"/>
</dbReference>
<comment type="caution">
    <text evidence="19">The sequence shown here is derived from an EMBL/GenBank/DDBJ whole genome shotgun (WGS) entry which is preliminary data.</text>
</comment>
<keyword evidence="4 15" id="KW-0378">Hydrolase</keyword>
<dbReference type="Gene3D" id="3.90.320.10">
    <property type="match status" value="1"/>
</dbReference>
<gene>
    <name evidence="19" type="ORF">FHS49_003235</name>
</gene>
<dbReference type="AlphaFoldDB" id="A0A7W9AKL6"/>
<dbReference type="Pfam" id="PF00580">
    <property type="entry name" value="UvrD-helicase"/>
    <property type="match status" value="2"/>
</dbReference>
<accession>A0A7W9AKL6</accession>
<dbReference type="Pfam" id="PF12705">
    <property type="entry name" value="PDDEXK_1"/>
    <property type="match status" value="1"/>
</dbReference>
<comment type="catalytic activity">
    <reaction evidence="14">
        <text>ATP + H2O = ADP + phosphate + H(+)</text>
        <dbReference type="Rhea" id="RHEA:13065"/>
        <dbReference type="ChEBI" id="CHEBI:15377"/>
        <dbReference type="ChEBI" id="CHEBI:15378"/>
        <dbReference type="ChEBI" id="CHEBI:30616"/>
        <dbReference type="ChEBI" id="CHEBI:43474"/>
        <dbReference type="ChEBI" id="CHEBI:456216"/>
        <dbReference type="EC" id="5.6.2.4"/>
    </reaction>
</comment>
<dbReference type="GO" id="GO:0003677">
    <property type="term" value="F:DNA binding"/>
    <property type="evidence" value="ECO:0007669"/>
    <property type="project" value="UniProtKB-KW"/>
</dbReference>
<dbReference type="GO" id="GO:0033202">
    <property type="term" value="C:DNA helicase complex"/>
    <property type="evidence" value="ECO:0007669"/>
    <property type="project" value="TreeGrafter"/>
</dbReference>
<dbReference type="InterPro" id="IPR014017">
    <property type="entry name" value="DNA_helicase_UvrD-like_C"/>
</dbReference>
<dbReference type="InterPro" id="IPR000212">
    <property type="entry name" value="DNA_helicase_UvrD/REP"/>
</dbReference>
<dbReference type="SUPFAM" id="SSF52540">
    <property type="entry name" value="P-loop containing nucleoside triphosphate hydrolases"/>
    <property type="match status" value="1"/>
</dbReference>
<evidence type="ECO:0000256" key="7">
    <source>
        <dbReference type="ARBA" id="ARBA00022840"/>
    </source>
</evidence>
<keyword evidence="8" id="KW-0238">DNA-binding</keyword>
<keyword evidence="5 15" id="KW-0347">Helicase</keyword>
<dbReference type="GO" id="GO:0005524">
    <property type="term" value="F:ATP binding"/>
    <property type="evidence" value="ECO:0007669"/>
    <property type="project" value="UniProtKB-UniRule"/>
</dbReference>
<keyword evidence="1" id="KW-0540">Nuclease</keyword>
<proteinExistence type="predicted"/>
<dbReference type="Pfam" id="PF13361">
    <property type="entry name" value="UvrD_C"/>
    <property type="match status" value="1"/>
</dbReference>
<keyword evidence="7 15" id="KW-0067">ATP-binding</keyword>
<dbReference type="EC" id="5.6.2.4" evidence="12"/>
<evidence type="ECO:0000256" key="6">
    <source>
        <dbReference type="ARBA" id="ARBA00022839"/>
    </source>
</evidence>
<dbReference type="InterPro" id="IPR014016">
    <property type="entry name" value="UvrD-like_ATP-bd"/>
</dbReference>
<dbReference type="InterPro" id="IPR038726">
    <property type="entry name" value="PDDEXK_AddAB-type"/>
</dbReference>
<dbReference type="PROSITE" id="PS51198">
    <property type="entry name" value="UVRD_HELICASE_ATP_BIND"/>
    <property type="match status" value="1"/>
</dbReference>
<dbReference type="PANTHER" id="PTHR11070">
    <property type="entry name" value="UVRD / RECB / PCRA DNA HELICASE FAMILY MEMBER"/>
    <property type="match status" value="1"/>
</dbReference>
<dbReference type="NCBIfam" id="TIGR02784">
    <property type="entry name" value="addA_alphas"/>
    <property type="match status" value="1"/>
</dbReference>
<keyword evidence="10" id="KW-0413">Isomerase</keyword>
<evidence type="ECO:0000313" key="20">
    <source>
        <dbReference type="Proteomes" id="UP000549617"/>
    </source>
</evidence>
<keyword evidence="6" id="KW-0269">Exonuclease</keyword>